<dbReference type="RefSeq" id="WP_101715392.1">
    <property type="nucleotide sequence ID" value="NZ_CP026100.1"/>
</dbReference>
<dbReference type="OrthoDB" id="195377at2"/>
<reference evidence="14 17" key="2">
    <citation type="submission" date="2018-01" db="EMBL/GenBank/DDBJ databases">
        <title>Complete genome sequence of Caulobacter flavus RHGG3.</title>
        <authorList>
            <person name="Yang E."/>
        </authorList>
    </citation>
    <scope>NUCLEOTIDE SEQUENCE [LARGE SCALE GENOMIC DNA]</scope>
    <source>
        <strain evidence="14 17">RHGG3</strain>
    </source>
</reference>
<dbReference type="Proteomes" id="UP000234483">
    <property type="component" value="Unassembled WGS sequence"/>
</dbReference>
<keyword evidence="5 12" id="KW-0813">Transport</keyword>
<dbReference type="EMBL" id="CP026100">
    <property type="protein sequence ID" value="AYV48154.1"/>
    <property type="molecule type" value="Genomic_DNA"/>
</dbReference>
<protein>
    <submittedName>
        <fullName evidence="15">Biopolymer transporter ExbD</fullName>
    </submittedName>
</protein>
<evidence type="ECO:0000313" key="16">
    <source>
        <dbReference type="Proteomes" id="UP000234483"/>
    </source>
</evidence>
<keyword evidence="8 12" id="KW-0812">Transmembrane</keyword>
<dbReference type="InterPro" id="IPR003400">
    <property type="entry name" value="ExbD"/>
</dbReference>
<dbReference type="Proteomes" id="UP000281192">
    <property type="component" value="Chromosome"/>
</dbReference>
<dbReference type="AlphaFoldDB" id="A0A2N5CLX9"/>
<evidence type="ECO:0000256" key="2">
    <source>
        <dbReference type="ARBA" id="ARBA00004249"/>
    </source>
</evidence>
<evidence type="ECO:0000256" key="5">
    <source>
        <dbReference type="ARBA" id="ARBA00022448"/>
    </source>
</evidence>
<evidence type="ECO:0000256" key="13">
    <source>
        <dbReference type="SAM" id="Phobius"/>
    </source>
</evidence>
<evidence type="ECO:0000256" key="9">
    <source>
        <dbReference type="ARBA" id="ARBA00022927"/>
    </source>
</evidence>
<keyword evidence="6" id="KW-1003">Cell membrane</keyword>
<evidence type="ECO:0000313" key="17">
    <source>
        <dbReference type="Proteomes" id="UP000281192"/>
    </source>
</evidence>
<dbReference type="EMBL" id="PJRQ01000048">
    <property type="protein sequence ID" value="PLR06921.1"/>
    <property type="molecule type" value="Genomic_DNA"/>
</dbReference>
<proteinExistence type="inferred from homology"/>
<evidence type="ECO:0000256" key="7">
    <source>
        <dbReference type="ARBA" id="ARBA00022519"/>
    </source>
</evidence>
<keyword evidence="11 13" id="KW-0472">Membrane</keyword>
<dbReference type="GO" id="GO:0022857">
    <property type="term" value="F:transmembrane transporter activity"/>
    <property type="evidence" value="ECO:0007669"/>
    <property type="project" value="InterPro"/>
</dbReference>
<evidence type="ECO:0000256" key="1">
    <source>
        <dbReference type="ARBA" id="ARBA00003540"/>
    </source>
</evidence>
<evidence type="ECO:0000256" key="12">
    <source>
        <dbReference type="RuleBase" id="RU003879"/>
    </source>
</evidence>
<comment type="subcellular location">
    <subcellularLocation>
        <location evidence="2">Cell inner membrane</location>
        <topology evidence="2">Single-pass type II membrane protein</topology>
    </subcellularLocation>
    <subcellularLocation>
        <location evidence="12">Cell membrane</location>
        <topology evidence="12">Single-pass type II membrane protein</topology>
    </subcellularLocation>
</comment>
<gene>
    <name evidence="14" type="ORF">C1707_18840</name>
    <name evidence="15" type="ORF">CFHF_23710</name>
</gene>
<evidence type="ECO:0000256" key="4">
    <source>
        <dbReference type="ARBA" id="ARBA00011471"/>
    </source>
</evidence>
<keyword evidence="7" id="KW-0997">Cell inner membrane</keyword>
<evidence type="ECO:0000256" key="6">
    <source>
        <dbReference type="ARBA" id="ARBA00022475"/>
    </source>
</evidence>
<keyword evidence="9 12" id="KW-0653">Protein transport</keyword>
<evidence type="ECO:0000313" key="14">
    <source>
        <dbReference type="EMBL" id="AYV48154.1"/>
    </source>
</evidence>
<organism evidence="15 16">
    <name type="scientific">Caulobacter flavus</name>
    <dbReference type="NCBI Taxonomy" id="1679497"/>
    <lineage>
        <taxon>Bacteria</taxon>
        <taxon>Pseudomonadati</taxon>
        <taxon>Pseudomonadota</taxon>
        <taxon>Alphaproteobacteria</taxon>
        <taxon>Caulobacterales</taxon>
        <taxon>Caulobacteraceae</taxon>
        <taxon>Caulobacter</taxon>
    </lineage>
</organism>
<name>A0A2N5CLX9_9CAUL</name>
<reference evidence="15 16" key="1">
    <citation type="submission" date="2017-12" db="EMBL/GenBank/DDBJ databases">
        <title>The genome sequence of Caulobacter flavus CGMCC1 15093.</title>
        <authorList>
            <person name="Gao J."/>
            <person name="Mao X."/>
            <person name="Sun J."/>
        </authorList>
    </citation>
    <scope>NUCLEOTIDE SEQUENCE [LARGE SCALE GENOMIC DNA]</scope>
    <source>
        <strain evidence="15 16">CGMCC1 15093</strain>
    </source>
</reference>
<dbReference type="PANTHER" id="PTHR30558">
    <property type="entry name" value="EXBD MEMBRANE COMPONENT OF PMF-DRIVEN MACROMOLECULE IMPORT SYSTEM"/>
    <property type="match status" value="1"/>
</dbReference>
<dbReference type="KEGG" id="cfh:C1707_18840"/>
<dbReference type="GO" id="GO:0005886">
    <property type="term" value="C:plasma membrane"/>
    <property type="evidence" value="ECO:0007669"/>
    <property type="project" value="UniProtKB-SubCell"/>
</dbReference>
<evidence type="ECO:0000256" key="11">
    <source>
        <dbReference type="ARBA" id="ARBA00023136"/>
    </source>
</evidence>
<sequence>MQVQDEDKPYDDINITPMLDLAYVLLVIFIIMTTASVQGIKVDLPKASTSASLAKPKTKAITVNNNGDVFLDAYPVTMADLEERLRTAKAAEPDFPVVVKGDAAVQYQKVMDVLDLLRRLELNQVGLVTGRAEKG</sequence>
<comment type="function">
    <text evidence="1">Involved in the TonB-dependent energy-dependent transport of various receptor-bound substrates.</text>
</comment>
<feature type="transmembrane region" description="Helical" evidence="13">
    <location>
        <begin position="21"/>
        <end position="40"/>
    </location>
</feature>
<keyword evidence="10 13" id="KW-1133">Transmembrane helix</keyword>
<evidence type="ECO:0000256" key="10">
    <source>
        <dbReference type="ARBA" id="ARBA00022989"/>
    </source>
</evidence>
<evidence type="ECO:0000256" key="3">
    <source>
        <dbReference type="ARBA" id="ARBA00005811"/>
    </source>
</evidence>
<dbReference type="PANTHER" id="PTHR30558:SF12">
    <property type="entry name" value="BIOPOLYMER TRANSPORT PROTEIN EXBD"/>
    <property type="match status" value="1"/>
</dbReference>
<dbReference type="GO" id="GO:0015031">
    <property type="term" value="P:protein transport"/>
    <property type="evidence" value="ECO:0007669"/>
    <property type="project" value="UniProtKB-KW"/>
</dbReference>
<evidence type="ECO:0000313" key="15">
    <source>
        <dbReference type="EMBL" id="PLR06921.1"/>
    </source>
</evidence>
<evidence type="ECO:0000256" key="8">
    <source>
        <dbReference type="ARBA" id="ARBA00022692"/>
    </source>
</evidence>
<dbReference type="Gene3D" id="3.30.420.270">
    <property type="match status" value="1"/>
</dbReference>
<keyword evidence="17" id="KW-1185">Reference proteome</keyword>
<dbReference type="Pfam" id="PF02472">
    <property type="entry name" value="ExbD"/>
    <property type="match status" value="1"/>
</dbReference>
<comment type="similarity">
    <text evidence="3 12">Belongs to the ExbD/TolR family.</text>
</comment>
<comment type="subunit">
    <text evidence="4">The accessory proteins ExbB and ExbD seem to form a complex with TonB.</text>
</comment>
<accession>A0A2N5CLX9</accession>